<dbReference type="EMBL" id="CP010803">
    <property type="protein sequence ID" value="AJY46490.1"/>
    <property type="molecule type" value="Genomic_DNA"/>
</dbReference>
<dbReference type="RefSeq" id="WP_045682038.1">
    <property type="nucleotide sequence ID" value="NZ_CP010803.1"/>
</dbReference>
<dbReference type="Pfam" id="PF06074">
    <property type="entry name" value="Portal_Mu"/>
    <property type="match status" value="1"/>
</dbReference>
<sequence length="535" mass="59028">MALRDFLNRLIPASRLTGDVAAPKVGTVRDPFATDQADGMTPVRMARILRSAANGDPLSYFELAENMEERDPHYLAVLATRKRSVGQLPITVKAASDAADHKKHAQYLQSWVDDGVLRACLFDMLDAIGKGLSVMEIDWKTTTNAWTPRELIWRSPTHFDFDREDGETVMLREAASLVDLDPVNFVVHRSKAKSGLTVRSGIARVAAWGWMFKSFTIKDWAIFCQNFGQPIRLGRYDNNATEEEKSVLWKAVSQIAGDCAAIIPTTMEIEFQEVGSKSASTDMFERRADWYDRQISKLVLGQTTTTDAISGGHAVSKEHREVQEDIERSDALDLTTTINLQLVRNIIAFRFGPQEHYPTLSIGRPDEVPLGEFATAFDVFARHGLQVPASYLYNRLGAPPPKGDELTVGGRPATTALEPPTGESSGGKPQPERLTARQSLDRLFERSAHVRADARDEAELIADRLEEDAADILDGQIDAIRAALDQATSLQDAARRLAALDLEEEALAKAMASAMMVAHLSGQAALLDALDDDRK</sequence>
<name>A0A0D5LRD7_MAREN</name>
<feature type="region of interest" description="Disordered" evidence="1">
    <location>
        <begin position="400"/>
        <end position="434"/>
    </location>
</feature>
<dbReference type="HOGENOM" id="CLU_036594_0_1_5"/>
<dbReference type="InterPro" id="IPR009279">
    <property type="entry name" value="Portal_Mu"/>
</dbReference>
<dbReference type="PATRIC" id="fig|1486262.3.peg.2821"/>
<dbReference type="Proteomes" id="UP000032611">
    <property type="component" value="Chromosome"/>
</dbReference>
<dbReference type="STRING" id="1486262.TM49_13665"/>
<evidence type="ECO:0000313" key="3">
    <source>
        <dbReference type="Proteomes" id="UP000032611"/>
    </source>
</evidence>
<dbReference type="OrthoDB" id="9797300at2"/>
<gene>
    <name evidence="2" type="ORF">TM49_13665</name>
</gene>
<organism evidence="2 3">
    <name type="scientific">Martelella endophytica</name>
    <dbReference type="NCBI Taxonomy" id="1486262"/>
    <lineage>
        <taxon>Bacteria</taxon>
        <taxon>Pseudomonadati</taxon>
        <taxon>Pseudomonadota</taxon>
        <taxon>Alphaproteobacteria</taxon>
        <taxon>Hyphomicrobiales</taxon>
        <taxon>Aurantimonadaceae</taxon>
        <taxon>Martelella</taxon>
    </lineage>
</organism>
<evidence type="ECO:0008006" key="4">
    <source>
        <dbReference type="Google" id="ProtNLM"/>
    </source>
</evidence>
<evidence type="ECO:0000256" key="1">
    <source>
        <dbReference type="SAM" id="MobiDB-lite"/>
    </source>
</evidence>
<reference evidence="2 3" key="1">
    <citation type="journal article" date="2015" name="Genome Announc.">
        <title>Complete genome sequence of Martelella endophytica YC6887, which has antifungal activity associated with a halophyte.</title>
        <authorList>
            <person name="Khan A."/>
            <person name="Khan H."/>
            <person name="Chung E.J."/>
            <person name="Hossain M.T."/>
            <person name="Chung Y.R."/>
        </authorList>
    </citation>
    <scope>NUCLEOTIDE SEQUENCE [LARGE SCALE GENOMIC DNA]</scope>
    <source>
        <strain evidence="2">YC6887</strain>
    </source>
</reference>
<accession>A0A0D5LRD7</accession>
<proteinExistence type="predicted"/>
<evidence type="ECO:0000313" key="2">
    <source>
        <dbReference type="EMBL" id="AJY46490.1"/>
    </source>
</evidence>
<dbReference type="AlphaFoldDB" id="A0A0D5LRD7"/>
<dbReference type="KEGG" id="mey:TM49_13665"/>
<keyword evidence="3" id="KW-1185">Reference proteome</keyword>
<protein>
    <recommendedName>
        <fullName evidence="4">Mu-like prophage FluMu protein gp29</fullName>
    </recommendedName>
</protein>